<accession>A0A914E460</accession>
<dbReference type="PROSITE" id="PS51212">
    <property type="entry name" value="WSC"/>
    <property type="match status" value="1"/>
</dbReference>
<evidence type="ECO:0000256" key="1">
    <source>
        <dbReference type="SAM" id="MobiDB-lite"/>
    </source>
</evidence>
<dbReference type="SMART" id="SM00209">
    <property type="entry name" value="TSP1"/>
    <property type="match status" value="2"/>
</dbReference>
<feature type="region of interest" description="Disordered" evidence="1">
    <location>
        <begin position="424"/>
        <end position="467"/>
    </location>
</feature>
<evidence type="ECO:0000313" key="4">
    <source>
        <dbReference type="WBParaSite" id="ACRNAN_scaffold5407.g25049.t1"/>
    </source>
</evidence>
<reference evidence="4" key="1">
    <citation type="submission" date="2022-11" db="UniProtKB">
        <authorList>
            <consortium name="WormBaseParasite"/>
        </authorList>
    </citation>
    <scope>IDENTIFICATION</scope>
</reference>
<dbReference type="Gene3D" id="2.20.100.10">
    <property type="entry name" value="Thrombospondin type-1 (TSP1) repeat"/>
    <property type="match status" value="1"/>
</dbReference>
<dbReference type="SUPFAM" id="SSF82895">
    <property type="entry name" value="TSP-1 type 1 repeat"/>
    <property type="match status" value="1"/>
</dbReference>
<keyword evidence="3" id="KW-1185">Reference proteome</keyword>
<sequence>MHYGIKVLLPILCLQQLVKFYKTFKILKSLAACSLENGDATVSYWSSTTVEPPVPSIGSYPSVANSNQQAYVFSSNRGTCLTPCFCTFDGSCYSPSNYTDFLVTFIPYCDSSGICIMYAVDQTYNPTNNGKAWFSDSGTQTPNLDPRVVPVGPNSPYPETKSFGCNGCDRLRALACPVTSTTDMTTTSSTTTTTMTSVPTTTSSITTTTPSTTTTTTPTPATTLTSITTTAEPITTTPIPTTTLSMKTTTPSTTTMTTPSTSTTTTTGCTISSMGYCNTTEIPCSPNCANSYLGCYTDDANQRLLGSAAYDLTGVNTPVKCAQTCAQAGYVYAGVENTVGCFCGDSFNFQVARPADNESRCNAPCPGDSSKICGAYAYINVYSTAVAECTTTTSSATSTSSTSTTSTSTTSITITSIAALTTTPNNHSMTTSTTTTPTTTITTSSTSTTTPTTTTTTTSSTSTPTTTSTTTSNQCCQIGGVWSEWSDSGACSDTCGSCGLITRARTCLSSPNCPCSGPSIRLDNCNVMPCTYPRLSCCTPYNATKLANGTIICGPQPEPFEPEPLITGCMPNCCPAQGVWSQWSEPSGCNDTCGACGVDGQAICGPQPVEPDDTPSDSIVCTTVPGSAATCPPGGEWSSWTQGTCSDDCGMCGTQINTRTCLSQSRGCPCSYVLNLNCYVYEFLAALPLHQLHAHQQIVNILDPLVAPGILVP</sequence>
<feature type="region of interest" description="Disordered" evidence="1">
    <location>
        <begin position="187"/>
        <end position="259"/>
    </location>
</feature>
<feature type="domain" description="WSC" evidence="2">
    <location>
        <begin position="289"/>
        <end position="385"/>
    </location>
</feature>
<name>A0A914E460_9BILA</name>
<dbReference type="AlphaFoldDB" id="A0A914E460"/>
<dbReference type="PROSITE" id="PS50092">
    <property type="entry name" value="TSP1"/>
    <property type="match status" value="1"/>
</dbReference>
<dbReference type="InterPro" id="IPR000884">
    <property type="entry name" value="TSP1_rpt"/>
</dbReference>
<organism evidence="3 4">
    <name type="scientific">Acrobeloides nanus</name>
    <dbReference type="NCBI Taxonomy" id="290746"/>
    <lineage>
        <taxon>Eukaryota</taxon>
        <taxon>Metazoa</taxon>
        <taxon>Ecdysozoa</taxon>
        <taxon>Nematoda</taxon>
        <taxon>Chromadorea</taxon>
        <taxon>Rhabditida</taxon>
        <taxon>Tylenchina</taxon>
        <taxon>Cephalobomorpha</taxon>
        <taxon>Cephaloboidea</taxon>
        <taxon>Cephalobidae</taxon>
        <taxon>Acrobeloides</taxon>
    </lineage>
</organism>
<protein>
    <submittedName>
        <fullName evidence="4">WSC domain-containing protein</fullName>
    </submittedName>
</protein>
<dbReference type="SMART" id="SM00321">
    <property type="entry name" value="WSC"/>
    <property type="match status" value="1"/>
</dbReference>
<dbReference type="InterPro" id="IPR002889">
    <property type="entry name" value="WSC_carb-bd"/>
</dbReference>
<dbReference type="InterPro" id="IPR036383">
    <property type="entry name" value="TSP1_rpt_sf"/>
</dbReference>
<proteinExistence type="predicted"/>
<dbReference type="Pfam" id="PF01822">
    <property type="entry name" value="WSC"/>
    <property type="match status" value="1"/>
</dbReference>
<dbReference type="WBParaSite" id="ACRNAN_scaffold5407.g25049.t1">
    <property type="protein sequence ID" value="ACRNAN_scaffold5407.g25049.t1"/>
    <property type="gene ID" value="ACRNAN_scaffold5407.g25049"/>
</dbReference>
<evidence type="ECO:0000259" key="2">
    <source>
        <dbReference type="PROSITE" id="PS51212"/>
    </source>
</evidence>
<evidence type="ECO:0000313" key="3">
    <source>
        <dbReference type="Proteomes" id="UP000887540"/>
    </source>
</evidence>
<dbReference type="Proteomes" id="UP000887540">
    <property type="component" value="Unplaced"/>
</dbReference>
<dbReference type="PANTHER" id="PTHR31936">
    <property type="entry name" value="PROTEIN CBG18744"/>
    <property type="match status" value="1"/>
</dbReference>
<dbReference type="PANTHER" id="PTHR31936:SF7">
    <property type="entry name" value="SHK DOMAIN-CONTAINING PROTEIN"/>
    <property type="match status" value="1"/>
</dbReference>